<feature type="transmembrane region" description="Helical" evidence="7">
    <location>
        <begin position="84"/>
        <end position="109"/>
    </location>
</feature>
<evidence type="ECO:0000256" key="4">
    <source>
        <dbReference type="ARBA" id="ARBA00022989"/>
    </source>
</evidence>
<evidence type="ECO:0000256" key="1">
    <source>
        <dbReference type="ARBA" id="ARBA00004651"/>
    </source>
</evidence>
<feature type="transmembrane region" description="Helical" evidence="7">
    <location>
        <begin position="12"/>
        <end position="32"/>
    </location>
</feature>
<evidence type="ECO:0000256" key="5">
    <source>
        <dbReference type="ARBA" id="ARBA00023136"/>
    </source>
</evidence>
<dbReference type="Gene3D" id="3.40.50.12370">
    <property type="match status" value="1"/>
</dbReference>
<feature type="transmembrane region" description="Helical" evidence="7">
    <location>
        <begin position="44"/>
        <end position="63"/>
    </location>
</feature>
<dbReference type="RefSeq" id="WP_076608283.1">
    <property type="nucleotide sequence ID" value="NZ_FTNR01000003.1"/>
</dbReference>
<dbReference type="STRING" id="308853.SAMN05421752_103162"/>
<comment type="subcellular location">
    <subcellularLocation>
        <location evidence="1">Cell membrane</location>
        <topology evidence="1">Multi-pass membrane protein</topology>
    </subcellularLocation>
</comment>
<dbReference type="Proteomes" id="UP000185936">
    <property type="component" value="Unassembled WGS sequence"/>
</dbReference>
<dbReference type="PANTHER" id="PTHR42770:SF11">
    <property type="entry name" value="INNER MEMBRANE TRANSPORT PROTEIN YBAT"/>
    <property type="match status" value="1"/>
</dbReference>
<evidence type="ECO:0000256" key="7">
    <source>
        <dbReference type="SAM" id="Phobius"/>
    </source>
</evidence>
<feature type="region of interest" description="Disordered" evidence="6">
    <location>
        <begin position="737"/>
        <end position="776"/>
    </location>
</feature>
<dbReference type="AlphaFoldDB" id="A0A1N7E314"/>
<keyword evidence="3 7" id="KW-0812">Transmembrane</keyword>
<dbReference type="Gene3D" id="1.20.1740.10">
    <property type="entry name" value="Amino acid/polyamine transporter I"/>
    <property type="match status" value="1"/>
</dbReference>
<dbReference type="InterPro" id="IPR006016">
    <property type="entry name" value="UspA"/>
</dbReference>
<dbReference type="GO" id="GO:0005886">
    <property type="term" value="C:plasma membrane"/>
    <property type="evidence" value="ECO:0007669"/>
    <property type="project" value="UniProtKB-SubCell"/>
</dbReference>
<feature type="transmembrane region" description="Helical" evidence="7">
    <location>
        <begin position="192"/>
        <end position="212"/>
    </location>
</feature>
<evidence type="ECO:0000259" key="8">
    <source>
        <dbReference type="Pfam" id="PF00582"/>
    </source>
</evidence>
<name>A0A1N7E314_9EURY</name>
<keyword evidence="2" id="KW-1003">Cell membrane</keyword>
<keyword evidence="4 7" id="KW-1133">Transmembrane helix</keyword>
<feature type="transmembrane region" description="Helical" evidence="7">
    <location>
        <begin position="386"/>
        <end position="407"/>
    </location>
</feature>
<dbReference type="OrthoDB" id="56838at2157"/>
<feature type="domain" description="UspA" evidence="8">
    <location>
        <begin position="472"/>
        <end position="605"/>
    </location>
</feature>
<feature type="transmembrane region" description="Helical" evidence="7">
    <location>
        <begin position="352"/>
        <end position="374"/>
    </location>
</feature>
<gene>
    <name evidence="9" type="ORF">SAMN05421752_103162</name>
</gene>
<reference evidence="10" key="1">
    <citation type="submission" date="2017-01" db="EMBL/GenBank/DDBJ databases">
        <authorList>
            <person name="Varghese N."/>
            <person name="Submissions S."/>
        </authorList>
    </citation>
    <scope>NUCLEOTIDE SEQUENCE [LARGE SCALE GENOMIC DNA]</scope>
    <source>
        <strain evidence="10">type strain: HArc-</strain>
    </source>
</reference>
<dbReference type="EMBL" id="FTNR01000003">
    <property type="protein sequence ID" value="SIR82444.1"/>
    <property type="molecule type" value="Genomic_DNA"/>
</dbReference>
<sequence length="776" mass="81615">MSGSDEELAKDLGPLAALTIGVGTMIGAGIFVLPGPAVAQLGPLAALAFVIGGGLALLTALSASELGTAMPVSGGAYYYVNQGLGPLFGSIAGWGNWMGLAFASAFYMYGFGEYVNQFVSISALTLGPVGLEPAQLIGLAGGAFFIGVNYVGAKETGRLQNIIVIVLMGILAVFTLFGLLNADLETLQPIDPFGWAPLLPVTGLVFVSYLGFVQITSVAEEIQEPGKNLPRAVIGSVVIVTVMYALILLAVLAAVETDVVANNETAVVDVARMLIGPLGAVALLLGGLLATASSANASILASSRINFAMGRDKLISPKINEIHPRFATPYRAIAITGAFILLFIAFGNLELLASAGSVLHLIVYGLLNLALIVFREVNPESYDPDFEVPLYPITPILGAVFSFALIAFIEPTVILLSVAFVVFGVLWYLGYARSEIESPGVLADYVLERSETLPDAAVSATTSVQPEGGDYRVMVPLANPAHEKHLITLGSAIANQHGGTVVAVNIEQVPDQTSLRAAREQNEHEAAAHLLEQAQADAETYGVDVETHVVLSHRGVEEVFDAAKRYGVDNCVMGWGPDSHGSPGRVETTFDELARSLPCDFLVLRDRGFDPSRILLPTAGGPDSDLAAAVARALQDQLGASVTLLHVADDRQQGRQFLEGWAAERGLEDATCRIETGDVQTRIAEAASDATLLIIGATEKGVLSRLARGSLILDVLDTVDCSVLLAEKRHKRTLRERIFGTSDDESPGAVGVTPEPATPDRADGAEQPENASGDAK</sequence>
<dbReference type="CDD" id="cd00293">
    <property type="entry name" value="USP-like"/>
    <property type="match status" value="2"/>
</dbReference>
<dbReference type="InterPro" id="IPR002293">
    <property type="entry name" value="AA/rel_permease1"/>
</dbReference>
<evidence type="ECO:0000256" key="2">
    <source>
        <dbReference type="ARBA" id="ARBA00022475"/>
    </source>
</evidence>
<evidence type="ECO:0000256" key="3">
    <source>
        <dbReference type="ARBA" id="ARBA00022692"/>
    </source>
</evidence>
<keyword evidence="5 7" id="KW-0472">Membrane</keyword>
<evidence type="ECO:0000313" key="10">
    <source>
        <dbReference type="Proteomes" id="UP000185936"/>
    </source>
</evidence>
<keyword evidence="10" id="KW-1185">Reference proteome</keyword>
<dbReference type="InterPro" id="IPR050367">
    <property type="entry name" value="APC_superfamily"/>
</dbReference>
<feature type="transmembrane region" description="Helical" evidence="7">
    <location>
        <begin position="275"/>
        <end position="301"/>
    </location>
</feature>
<dbReference type="GO" id="GO:0022857">
    <property type="term" value="F:transmembrane transporter activity"/>
    <property type="evidence" value="ECO:0007669"/>
    <property type="project" value="InterPro"/>
</dbReference>
<organism evidence="9 10">
    <name type="scientific">Natronorubrum thiooxidans</name>
    <dbReference type="NCBI Taxonomy" id="308853"/>
    <lineage>
        <taxon>Archaea</taxon>
        <taxon>Methanobacteriati</taxon>
        <taxon>Methanobacteriota</taxon>
        <taxon>Stenosarchaea group</taxon>
        <taxon>Halobacteria</taxon>
        <taxon>Halobacteriales</taxon>
        <taxon>Natrialbaceae</taxon>
        <taxon>Natronorubrum</taxon>
    </lineage>
</organism>
<feature type="transmembrane region" description="Helical" evidence="7">
    <location>
        <begin position="413"/>
        <end position="431"/>
    </location>
</feature>
<feature type="transmembrane region" description="Helical" evidence="7">
    <location>
        <begin position="159"/>
        <end position="180"/>
    </location>
</feature>
<evidence type="ECO:0000313" key="9">
    <source>
        <dbReference type="EMBL" id="SIR82444.1"/>
    </source>
</evidence>
<feature type="transmembrane region" description="Helical" evidence="7">
    <location>
        <begin position="233"/>
        <end position="255"/>
    </location>
</feature>
<protein>
    <submittedName>
        <fullName evidence="9">Amino acid/polyamine/organocation transporter, APC superfamily</fullName>
    </submittedName>
</protein>
<dbReference type="Pfam" id="PF00582">
    <property type="entry name" value="Usp"/>
    <property type="match status" value="2"/>
</dbReference>
<dbReference type="SUPFAM" id="SSF52402">
    <property type="entry name" value="Adenine nucleotide alpha hydrolases-like"/>
    <property type="match status" value="2"/>
</dbReference>
<feature type="transmembrane region" description="Helical" evidence="7">
    <location>
        <begin position="328"/>
        <end position="346"/>
    </location>
</feature>
<dbReference type="Pfam" id="PF13520">
    <property type="entry name" value="AA_permease_2"/>
    <property type="match status" value="1"/>
</dbReference>
<feature type="domain" description="UspA" evidence="8">
    <location>
        <begin position="613"/>
        <end position="725"/>
    </location>
</feature>
<proteinExistence type="predicted"/>
<feature type="transmembrane region" description="Helical" evidence="7">
    <location>
        <begin position="134"/>
        <end position="152"/>
    </location>
</feature>
<evidence type="ECO:0000256" key="6">
    <source>
        <dbReference type="SAM" id="MobiDB-lite"/>
    </source>
</evidence>
<accession>A0A1N7E314</accession>
<dbReference type="PANTHER" id="PTHR42770">
    <property type="entry name" value="AMINO ACID TRANSPORTER-RELATED"/>
    <property type="match status" value="1"/>
</dbReference>